<protein>
    <submittedName>
        <fullName evidence="1">Uncharacterized protein</fullName>
    </submittedName>
</protein>
<dbReference type="AlphaFoldDB" id="A0A059WCL5"/>
<proteinExistence type="predicted"/>
<dbReference type="RefSeq" id="WP_232817210.1">
    <property type="nucleotide sequence ID" value="NZ_BHXC01000007.1"/>
</dbReference>
<comment type="caution">
    <text evidence="1">The sequence shown here is derived from an EMBL/GenBank/DDBJ whole genome shotgun (WGS) entry which is preliminary data.</text>
</comment>
<accession>A0A059WCL5</accession>
<dbReference type="EMBL" id="BHXC01000007">
    <property type="protein sequence ID" value="GCB95240.1"/>
    <property type="molecule type" value="Genomic_DNA"/>
</dbReference>
<dbReference type="STRING" id="68570.DC74_7082"/>
<organism evidence="1 2">
    <name type="scientific">Streptomyces noursei</name>
    <name type="common">Streptomyces albulus</name>
    <dbReference type="NCBI Taxonomy" id="1971"/>
    <lineage>
        <taxon>Bacteria</taxon>
        <taxon>Bacillati</taxon>
        <taxon>Actinomycetota</taxon>
        <taxon>Actinomycetes</taxon>
        <taxon>Kitasatosporales</taxon>
        <taxon>Streptomycetaceae</taxon>
        <taxon>Streptomyces</taxon>
    </lineage>
</organism>
<sequence>MNRTPLPAPDGPVPAVPRTSVRGCTPAQTTAVVLLVFGGFLLPVVGWLIGLAVWLPARGWSGRAKVAGALVWPLAALVVILTSAVAYWLVLPLGDPVSSVATSLFLLVPGSWLVLLLLVTWALLGARRAEQGR</sequence>
<reference evidence="1 2" key="1">
    <citation type="journal article" date="2019" name="Microbiol. Resour. Announc.">
        <title>Draft Genome Sequence of the Most Traditional epsilon-Poly-l-Lysine Producer, Streptomyces albulus NBRC14147.</title>
        <authorList>
            <person name="Yamanaka K."/>
            <person name="Hamano Y."/>
        </authorList>
    </citation>
    <scope>NUCLEOTIDE SEQUENCE [LARGE SCALE GENOMIC DNA]</scope>
    <source>
        <strain evidence="1 2">NBRC 14147</strain>
    </source>
</reference>
<name>A0A059WCL5_STRNR</name>
<evidence type="ECO:0000313" key="1">
    <source>
        <dbReference type="EMBL" id="GCB95240.1"/>
    </source>
</evidence>
<gene>
    <name evidence="1" type="ORF">SALB_08043</name>
</gene>
<dbReference type="Proteomes" id="UP000288351">
    <property type="component" value="Unassembled WGS sequence"/>
</dbReference>
<evidence type="ECO:0000313" key="2">
    <source>
        <dbReference type="Proteomes" id="UP000288351"/>
    </source>
</evidence>
<dbReference type="eggNOG" id="ENOG5031QZQ">
    <property type="taxonomic scope" value="Bacteria"/>
</dbReference>